<keyword evidence="3 6" id="KW-0812">Transmembrane</keyword>
<evidence type="ECO:0000256" key="5">
    <source>
        <dbReference type="ARBA" id="ARBA00023136"/>
    </source>
</evidence>
<dbReference type="RefSeq" id="WP_143142861.1">
    <property type="nucleotide sequence ID" value="NZ_FPJW01000022.1"/>
</dbReference>
<dbReference type="GO" id="GO:0005886">
    <property type="term" value="C:plasma membrane"/>
    <property type="evidence" value="ECO:0007669"/>
    <property type="project" value="UniProtKB-SubCell"/>
</dbReference>
<feature type="transmembrane region" description="Helical" evidence="6">
    <location>
        <begin position="274"/>
        <end position="292"/>
    </location>
</feature>
<evidence type="ECO:0000256" key="1">
    <source>
        <dbReference type="ARBA" id="ARBA00004651"/>
    </source>
</evidence>
<reference evidence="8 9" key="1">
    <citation type="submission" date="2016-11" db="EMBL/GenBank/DDBJ databases">
        <authorList>
            <person name="Jaros S."/>
            <person name="Januszkiewicz K."/>
            <person name="Wedrychowicz H."/>
        </authorList>
    </citation>
    <scope>NUCLEOTIDE SEQUENCE [LARGE SCALE GENOMIC DNA]</scope>
    <source>
        <strain evidence="8 9">DSM 21637</strain>
    </source>
</reference>
<evidence type="ECO:0000256" key="6">
    <source>
        <dbReference type="SAM" id="Phobius"/>
    </source>
</evidence>
<evidence type="ECO:0000313" key="8">
    <source>
        <dbReference type="EMBL" id="SFX81725.1"/>
    </source>
</evidence>
<dbReference type="EMBL" id="FPJW01000022">
    <property type="protein sequence ID" value="SFX81725.1"/>
    <property type="molecule type" value="Genomic_DNA"/>
</dbReference>
<dbReference type="STRING" id="1122209.SAMN02745752_02967"/>
<keyword evidence="2" id="KW-1003">Cell membrane</keyword>
<dbReference type="Pfam" id="PF02743">
    <property type="entry name" value="dCache_1"/>
    <property type="match status" value="1"/>
</dbReference>
<dbReference type="InterPro" id="IPR033479">
    <property type="entry name" value="dCache_1"/>
</dbReference>
<keyword evidence="5 6" id="KW-0472">Membrane</keyword>
<evidence type="ECO:0000256" key="4">
    <source>
        <dbReference type="ARBA" id="ARBA00022989"/>
    </source>
</evidence>
<evidence type="ECO:0000259" key="7">
    <source>
        <dbReference type="Pfam" id="PF02743"/>
    </source>
</evidence>
<dbReference type="OrthoDB" id="2489132at2"/>
<dbReference type="InterPro" id="IPR029151">
    <property type="entry name" value="Sensor-like_sf"/>
</dbReference>
<dbReference type="CDD" id="cd12913">
    <property type="entry name" value="PDC1_MCP_like"/>
    <property type="match status" value="1"/>
</dbReference>
<organism evidence="8 9">
    <name type="scientific">Marinospirillum alkaliphilum DSM 21637</name>
    <dbReference type="NCBI Taxonomy" id="1122209"/>
    <lineage>
        <taxon>Bacteria</taxon>
        <taxon>Pseudomonadati</taxon>
        <taxon>Pseudomonadota</taxon>
        <taxon>Gammaproteobacteria</taxon>
        <taxon>Oceanospirillales</taxon>
        <taxon>Oceanospirillaceae</taxon>
        <taxon>Marinospirillum</taxon>
    </lineage>
</organism>
<comment type="subcellular location">
    <subcellularLocation>
        <location evidence="1">Cell membrane</location>
        <topology evidence="1">Multi-pass membrane protein</topology>
    </subcellularLocation>
</comment>
<feature type="non-terminal residue" evidence="8">
    <location>
        <position position="328"/>
    </location>
</feature>
<name>A0A1K2A7P7_9GAMM</name>
<gene>
    <name evidence="8" type="ORF">SAMN02745752_02967</name>
</gene>
<proteinExistence type="predicted"/>
<keyword evidence="9" id="KW-1185">Reference proteome</keyword>
<sequence length="328" mass="37004">MINRLSFRNKLLLSMASLLLVALLMLSLLSGYLLRKEVAQAVESEMQASLQLTRSTALQWLEGKSQVMRALASRLPARPANWAAWEEPLTLGLLAGEFDLLYVGTNRGEMIQSQPPGQLPEGFDPRVRPWYLQARSENRLILTQPYVDAVTGDLIISLAKPLKHEPDSILGADLMISGIVRQLLATETRWTSRIWMLNDQQALLAHPDPAMLQRQLKDVLPDYDPREPAIQSVHHDDRDWLAASISVPQVGWTFLLLVDAKEVHEGVRQMGRQLTLLSLLVIVVSALLLYLLTARLTRPLVRFQQQLGHITETLDLSQRLETHDQAEL</sequence>
<evidence type="ECO:0000256" key="2">
    <source>
        <dbReference type="ARBA" id="ARBA00022475"/>
    </source>
</evidence>
<feature type="domain" description="Cache" evidence="7">
    <location>
        <begin position="38"/>
        <end position="253"/>
    </location>
</feature>
<evidence type="ECO:0000313" key="9">
    <source>
        <dbReference type="Proteomes" id="UP000182350"/>
    </source>
</evidence>
<protein>
    <submittedName>
        <fullName evidence="8">Cache domain-containing protein</fullName>
    </submittedName>
</protein>
<dbReference type="AlphaFoldDB" id="A0A1K2A7P7"/>
<dbReference type="Proteomes" id="UP000182350">
    <property type="component" value="Unassembled WGS sequence"/>
</dbReference>
<dbReference type="Gene3D" id="3.30.450.20">
    <property type="entry name" value="PAS domain"/>
    <property type="match status" value="2"/>
</dbReference>
<dbReference type="SUPFAM" id="SSF103190">
    <property type="entry name" value="Sensory domain-like"/>
    <property type="match status" value="1"/>
</dbReference>
<evidence type="ECO:0000256" key="3">
    <source>
        <dbReference type="ARBA" id="ARBA00022692"/>
    </source>
</evidence>
<keyword evidence="4 6" id="KW-1133">Transmembrane helix</keyword>
<accession>A0A1K2A7P7</accession>